<dbReference type="Pfam" id="PF05107">
    <property type="entry name" value="Cas_Cas7"/>
    <property type="match status" value="1"/>
</dbReference>
<dbReference type="NCBIfam" id="TIGR02590">
    <property type="entry name" value="cas_Csh2"/>
    <property type="match status" value="1"/>
</dbReference>
<dbReference type="Proteomes" id="UP000217528">
    <property type="component" value="Unassembled WGS sequence"/>
</dbReference>
<dbReference type="AlphaFoldDB" id="A0A2A2HDR9"/>
<protein>
    <submittedName>
        <fullName evidence="2">Type I-B CRISPR-associated protein Cas7/Csh2</fullName>
    </submittedName>
</protein>
<evidence type="ECO:0000256" key="1">
    <source>
        <dbReference type="SAM" id="Coils"/>
    </source>
</evidence>
<comment type="caution">
    <text evidence="2">The sequence shown here is derived from an EMBL/GenBank/DDBJ whole genome shotgun (WGS) entry which is preliminary data.</text>
</comment>
<accession>A0A2A2HDR9</accession>
<dbReference type="InterPro" id="IPR013419">
    <property type="entry name" value="CRISPR-assoc_prot_Cas7/Csh2"/>
</dbReference>
<dbReference type="GO" id="GO:0043571">
    <property type="term" value="P:maintenance of CRISPR repeat elements"/>
    <property type="evidence" value="ECO:0007669"/>
    <property type="project" value="InterPro"/>
</dbReference>
<organism evidence="2 3">
    <name type="scientific">Methanosphaera cuniculi</name>
    <dbReference type="NCBI Taxonomy" id="1077256"/>
    <lineage>
        <taxon>Archaea</taxon>
        <taxon>Methanobacteriati</taxon>
        <taxon>Methanobacteriota</taxon>
        <taxon>Methanomada group</taxon>
        <taxon>Methanobacteria</taxon>
        <taxon>Methanobacteriales</taxon>
        <taxon>Methanobacteriaceae</taxon>
        <taxon>Methanosphaera</taxon>
    </lineage>
</organism>
<reference evidence="2 3" key="1">
    <citation type="journal article" date="2017" name="BMC Genomics">
        <title>Genomic analysis of methanogenic archaea reveals a shift towards energy conservation.</title>
        <authorList>
            <person name="Gilmore S.P."/>
            <person name="Henske J.K."/>
            <person name="Sexton J.A."/>
            <person name="Solomon K.V."/>
            <person name="Seppala S."/>
            <person name="Yoo J.I."/>
            <person name="Huyett L.M."/>
            <person name="Pressman A."/>
            <person name="Cogan J.Z."/>
            <person name="Kivenson V."/>
            <person name="Peng X."/>
            <person name="Tan Y."/>
            <person name="Valentine D.L."/>
            <person name="O'Malley M.A."/>
        </authorList>
    </citation>
    <scope>NUCLEOTIDE SEQUENCE [LARGE SCALE GENOMIC DNA]</scope>
    <source>
        <strain evidence="2 3">1R-7</strain>
    </source>
</reference>
<dbReference type="NCBIfam" id="TIGR01595">
    <property type="entry name" value="cas_CT1132"/>
    <property type="match status" value="1"/>
</dbReference>
<evidence type="ECO:0000313" key="2">
    <source>
        <dbReference type="EMBL" id="PAV07478.1"/>
    </source>
</evidence>
<feature type="coiled-coil region" evidence="1">
    <location>
        <begin position="264"/>
        <end position="291"/>
    </location>
</feature>
<gene>
    <name evidence="2" type="ORF">ASJ82_02795</name>
</gene>
<dbReference type="InterPro" id="IPR006482">
    <property type="entry name" value="Cas7_Csh2/Csh2"/>
</dbReference>
<keyword evidence="1" id="KW-0175">Coiled coil</keyword>
<evidence type="ECO:0000313" key="3">
    <source>
        <dbReference type="Proteomes" id="UP000217528"/>
    </source>
</evidence>
<name>A0A2A2HDR9_9EURY</name>
<proteinExistence type="predicted"/>
<keyword evidence="3" id="KW-1185">Reference proteome</keyword>
<sequence>MKMNRSEILFLYDIMDANPNGDPLDENKPRLDEETEINIVTDVRLKRTIRDYLNEFEDEEIFVREKQSSTGEGLQDAKTRALDYLKEENFETFDEAKEALKNQILETCIDVRLFGATIPLDVKIKSKKKTGSITLTGPVQFRMGRSLHKVEIEHIRGTGAFASTDGKTQKTFREEYILPYSLIAFYGAINENAAKTTDMTDDDVEKLLKGIWNGTKNLITRSKFGQTPRLLLQIEYSENNFFIGDLNNKISLKHTIDDKKIRNINQVKLEYNKLKENLSKNKEKINKIRYKIDENFDTTEESQNIIEVIKSLGIQTEEIII</sequence>
<dbReference type="EMBL" id="LMVN01000013">
    <property type="protein sequence ID" value="PAV07478.1"/>
    <property type="molecule type" value="Genomic_DNA"/>
</dbReference>